<dbReference type="InterPro" id="IPR003958">
    <property type="entry name" value="CBFA_NFYB_domain"/>
</dbReference>
<feature type="compositionally biased region" description="Polar residues" evidence="6">
    <location>
        <begin position="138"/>
        <end position="150"/>
    </location>
</feature>
<protein>
    <recommendedName>
        <fullName evidence="7">Transcription factor CBF/NF-Y/archaeal histone domain-containing protein</fullName>
    </recommendedName>
</protein>
<dbReference type="AlphaFoldDB" id="A0A8K0GWT2"/>
<dbReference type="GO" id="GO:0001228">
    <property type="term" value="F:DNA-binding transcription activator activity, RNA polymerase II-specific"/>
    <property type="evidence" value="ECO:0007669"/>
    <property type="project" value="InterPro"/>
</dbReference>
<comment type="similarity">
    <text evidence="1">Belongs to the NFYB/HAP3 subunit family.</text>
</comment>
<dbReference type="OrthoDB" id="386949at2759"/>
<feature type="region of interest" description="Disordered" evidence="6">
    <location>
        <begin position="135"/>
        <end position="158"/>
    </location>
</feature>
<feature type="region of interest" description="Disordered" evidence="6">
    <location>
        <begin position="1"/>
        <end position="44"/>
    </location>
</feature>
<proteinExistence type="inferred from homology"/>
<keyword evidence="2" id="KW-0805">Transcription regulation</keyword>
<dbReference type="GO" id="GO:0000978">
    <property type="term" value="F:RNA polymerase II cis-regulatory region sequence-specific DNA binding"/>
    <property type="evidence" value="ECO:0007669"/>
    <property type="project" value="TreeGrafter"/>
</dbReference>
<keyword evidence="5" id="KW-0804">Transcription</keyword>
<gene>
    <name evidence="8" type="ORF">FNV43_RR18922</name>
</gene>
<name>A0A8K0GWT2_9ROSA</name>
<reference evidence="8" key="1">
    <citation type="submission" date="2020-03" db="EMBL/GenBank/DDBJ databases">
        <title>A high-quality chromosome-level genome assembly of a woody plant with both climbing and erect habits, Rhamnella rubrinervis.</title>
        <authorList>
            <person name="Lu Z."/>
            <person name="Yang Y."/>
            <person name="Zhu X."/>
            <person name="Sun Y."/>
        </authorList>
    </citation>
    <scope>NUCLEOTIDE SEQUENCE</scope>
    <source>
        <strain evidence="8">BYM</strain>
        <tissue evidence="8">Leaf</tissue>
    </source>
</reference>
<evidence type="ECO:0000256" key="4">
    <source>
        <dbReference type="ARBA" id="ARBA00023159"/>
    </source>
</evidence>
<accession>A0A8K0GWT2</accession>
<keyword evidence="4" id="KW-0010">Activator</keyword>
<evidence type="ECO:0000256" key="3">
    <source>
        <dbReference type="ARBA" id="ARBA00023125"/>
    </source>
</evidence>
<dbReference type="CDD" id="cd22907">
    <property type="entry name" value="HFD_NFYB"/>
    <property type="match status" value="1"/>
</dbReference>
<feature type="domain" description="Transcription factor CBF/NF-Y/archaeal histone" evidence="7">
    <location>
        <begin position="45"/>
        <end position="109"/>
    </location>
</feature>
<dbReference type="Gene3D" id="1.10.20.10">
    <property type="entry name" value="Histone, subunit A"/>
    <property type="match status" value="1"/>
</dbReference>
<organism evidence="8 9">
    <name type="scientific">Rhamnella rubrinervis</name>
    <dbReference type="NCBI Taxonomy" id="2594499"/>
    <lineage>
        <taxon>Eukaryota</taxon>
        <taxon>Viridiplantae</taxon>
        <taxon>Streptophyta</taxon>
        <taxon>Embryophyta</taxon>
        <taxon>Tracheophyta</taxon>
        <taxon>Spermatophyta</taxon>
        <taxon>Magnoliopsida</taxon>
        <taxon>eudicotyledons</taxon>
        <taxon>Gunneridae</taxon>
        <taxon>Pentapetalae</taxon>
        <taxon>rosids</taxon>
        <taxon>fabids</taxon>
        <taxon>Rosales</taxon>
        <taxon>Rhamnaceae</taxon>
        <taxon>rhamnoid group</taxon>
        <taxon>Rhamneae</taxon>
        <taxon>Rhamnella</taxon>
    </lineage>
</organism>
<dbReference type="FunFam" id="1.10.20.10:FF:000035">
    <property type="entry name" value="Nuclear transcription factor Y subunit B-3"/>
    <property type="match status" value="1"/>
</dbReference>
<dbReference type="PANTHER" id="PTHR11064">
    <property type="entry name" value="CCAAT-BINDING TRANSCRIPTION FACTOR-RELATED"/>
    <property type="match status" value="1"/>
</dbReference>
<dbReference type="GO" id="GO:0016602">
    <property type="term" value="C:CCAAT-binding factor complex"/>
    <property type="evidence" value="ECO:0007669"/>
    <property type="project" value="InterPro"/>
</dbReference>
<dbReference type="PANTHER" id="PTHR11064:SF122">
    <property type="entry name" value="NUCLEAR TRANSCRIPTION FACTOR Y SUBUNIT B-7"/>
    <property type="match status" value="1"/>
</dbReference>
<comment type="caution">
    <text evidence="8">The sequence shown here is derived from an EMBL/GenBank/DDBJ whole genome shotgun (WGS) entry which is preliminary data.</text>
</comment>
<evidence type="ECO:0000313" key="8">
    <source>
        <dbReference type="EMBL" id="KAF3440638.1"/>
    </source>
</evidence>
<dbReference type="InterPro" id="IPR003956">
    <property type="entry name" value="Transcrpt_fac_NFYB/HAP3_CS"/>
</dbReference>
<feature type="compositionally biased region" description="Polar residues" evidence="6">
    <location>
        <begin position="14"/>
        <end position="27"/>
    </location>
</feature>
<evidence type="ECO:0000256" key="2">
    <source>
        <dbReference type="ARBA" id="ARBA00023015"/>
    </source>
</evidence>
<dbReference type="InterPro" id="IPR009072">
    <property type="entry name" value="Histone-fold"/>
</dbReference>
<feature type="compositionally biased region" description="Basic residues" evidence="6">
    <location>
        <begin position="29"/>
        <end position="38"/>
    </location>
</feature>
<evidence type="ECO:0000256" key="6">
    <source>
        <dbReference type="SAM" id="MobiDB-lite"/>
    </source>
</evidence>
<evidence type="ECO:0000313" key="9">
    <source>
        <dbReference type="Proteomes" id="UP000796880"/>
    </source>
</evidence>
<evidence type="ECO:0000256" key="5">
    <source>
        <dbReference type="ARBA" id="ARBA00023163"/>
    </source>
</evidence>
<sequence length="342" mass="39010">MKEENISIADDQNGESQESPCLKSNITNNHHHHHHHHNNKEQDRFLPIANVGRIMKKVIPGNGKISKDAKETVQECVSEFISFVTGEASDKCQREKRKTINGDDIIWAITTLGFEDYVSPLKVYLEKYREIEGDKLNTPKQQRTTEQNRMQQQQQQQQQQLNIGYSNHVYSSANLMSHQSSFVATDPKFSFPFSPNSIQKQLQPQDHIDSVGQWVVAASSNTSSSGVGVNWGTMASWQLTNFQQRRKLETAARWFKLRNWRPPTGTGSCRRRLLLFTNLKKVVVLNNPYAADIFVSEEESSQSCCLEKSCCDGLKELQLLEGKMFKGNSFTHQPRCANAYVE</sequence>
<dbReference type="Pfam" id="PF00808">
    <property type="entry name" value="CBFD_NFYB_HMF"/>
    <property type="match status" value="1"/>
</dbReference>
<keyword evidence="3" id="KW-0238">DNA-binding</keyword>
<dbReference type="PROSITE" id="PS00685">
    <property type="entry name" value="NFYB_HAP3"/>
    <property type="match status" value="1"/>
</dbReference>
<dbReference type="Proteomes" id="UP000796880">
    <property type="component" value="Unassembled WGS sequence"/>
</dbReference>
<dbReference type="GO" id="GO:0046982">
    <property type="term" value="F:protein heterodimerization activity"/>
    <property type="evidence" value="ECO:0007669"/>
    <property type="project" value="InterPro"/>
</dbReference>
<keyword evidence="9" id="KW-1185">Reference proteome</keyword>
<dbReference type="InterPro" id="IPR027113">
    <property type="entry name" value="Transc_fact_NFYB/HAP3"/>
</dbReference>
<dbReference type="EMBL" id="VOIH02000008">
    <property type="protein sequence ID" value="KAF3440638.1"/>
    <property type="molecule type" value="Genomic_DNA"/>
</dbReference>
<dbReference type="PRINTS" id="PR00615">
    <property type="entry name" value="CCAATSUBUNTA"/>
</dbReference>
<evidence type="ECO:0000256" key="1">
    <source>
        <dbReference type="ARBA" id="ARBA00009053"/>
    </source>
</evidence>
<dbReference type="SUPFAM" id="SSF47113">
    <property type="entry name" value="Histone-fold"/>
    <property type="match status" value="1"/>
</dbReference>
<evidence type="ECO:0000259" key="7">
    <source>
        <dbReference type="Pfam" id="PF00808"/>
    </source>
</evidence>